<dbReference type="Proteomes" id="UP000076420">
    <property type="component" value="Unassembled WGS sequence"/>
</dbReference>
<dbReference type="OrthoDB" id="6109495at2759"/>
<protein>
    <submittedName>
        <fullName evidence="2">Uncharacterized protein</fullName>
    </submittedName>
</protein>
<dbReference type="InterPro" id="IPR002110">
    <property type="entry name" value="Ankyrin_rpt"/>
</dbReference>
<dbReference type="RefSeq" id="XP_013068016.2">
    <property type="nucleotide sequence ID" value="XM_013212562.2"/>
</dbReference>
<dbReference type="PANTHER" id="PTHR24118">
    <property type="entry name" value="POTE ANKYRIN DOMAIN"/>
    <property type="match status" value="1"/>
</dbReference>
<evidence type="ECO:0000313" key="2">
    <source>
        <dbReference type="EnsemblMetazoa" id="BGLB019138-PB"/>
    </source>
</evidence>
<evidence type="ECO:0000256" key="1">
    <source>
        <dbReference type="PROSITE-ProRule" id="PRU00023"/>
    </source>
</evidence>
<dbReference type="AlphaFoldDB" id="A0A2C9KG26"/>
<gene>
    <name evidence="2" type="primary">106056015</name>
</gene>
<feature type="repeat" description="ANK" evidence="1">
    <location>
        <begin position="189"/>
        <end position="221"/>
    </location>
</feature>
<dbReference type="SUPFAM" id="SSF48403">
    <property type="entry name" value="Ankyrin repeat"/>
    <property type="match status" value="1"/>
</dbReference>
<dbReference type="Gene3D" id="1.25.40.20">
    <property type="entry name" value="Ankyrin repeat-containing domain"/>
    <property type="match status" value="2"/>
</dbReference>
<keyword evidence="1" id="KW-0040">ANK repeat</keyword>
<proteinExistence type="predicted"/>
<dbReference type="RefSeq" id="XP_013068017.2">
    <property type="nucleotide sequence ID" value="XM_013212563.2"/>
</dbReference>
<dbReference type="Pfam" id="PF12796">
    <property type="entry name" value="Ank_2"/>
    <property type="match status" value="2"/>
</dbReference>
<dbReference type="VEuPathDB" id="VectorBase:BGLB019138"/>
<organism evidence="2 3">
    <name type="scientific">Biomphalaria glabrata</name>
    <name type="common">Bloodfluke planorb</name>
    <name type="synonym">Freshwater snail</name>
    <dbReference type="NCBI Taxonomy" id="6526"/>
    <lineage>
        <taxon>Eukaryota</taxon>
        <taxon>Metazoa</taxon>
        <taxon>Spiralia</taxon>
        <taxon>Lophotrochozoa</taxon>
        <taxon>Mollusca</taxon>
        <taxon>Gastropoda</taxon>
        <taxon>Heterobranchia</taxon>
        <taxon>Euthyneura</taxon>
        <taxon>Panpulmonata</taxon>
        <taxon>Hygrophila</taxon>
        <taxon>Lymnaeoidea</taxon>
        <taxon>Planorbidae</taxon>
        <taxon>Biomphalaria</taxon>
    </lineage>
</organism>
<dbReference type="STRING" id="6526.A0A2C9KG26"/>
<sequence>MKELLEHYEYLVNEVFRSARTENDIIDISNINLRGYRGNTPLILAAESRDFNAVKRLLEHGASLNCSNGDGSTALSYSYRSIPCLQILVRYGADFSCKSGLNALKLAVQNDLFAEINSGNKILFEKRGFHFDTALIVASKSPEDKLLLETLIKKCDGLCLKVSLLRANSIELVKSLISAGVDINESNDRGHTLLHRAVLNNNVQLAQFAVSAKVNIEATDVEGYTAFLLAVTRSTVMMEYLMSCGANTLCANKNGDTALSRALRYGTIRAIHILSKKDLESRDELNVEDALHNEDN</sequence>
<evidence type="ECO:0000313" key="3">
    <source>
        <dbReference type="Proteomes" id="UP000076420"/>
    </source>
</evidence>
<reference evidence="2" key="1">
    <citation type="submission" date="2020-05" db="UniProtKB">
        <authorList>
            <consortium name="EnsemblMetazoa"/>
        </authorList>
    </citation>
    <scope>IDENTIFICATION</scope>
    <source>
        <strain evidence="2">BB02</strain>
    </source>
</reference>
<dbReference type="PROSITE" id="PS50088">
    <property type="entry name" value="ANK_REPEAT"/>
    <property type="match status" value="2"/>
</dbReference>
<dbReference type="PANTHER" id="PTHR24118:SF99">
    <property type="entry name" value="POTE ANKYRIN DOMAIN FAMILY MEMBER 3C-RELATED"/>
    <property type="match status" value="1"/>
</dbReference>
<dbReference type="SMART" id="SM00248">
    <property type="entry name" value="ANK"/>
    <property type="match status" value="6"/>
</dbReference>
<dbReference type="EnsemblMetazoa" id="BGLB019138-RA">
    <property type="protein sequence ID" value="BGLB019138-PA"/>
    <property type="gene ID" value="BGLB019138"/>
</dbReference>
<dbReference type="EnsemblMetazoa" id="BGLB019138-RB">
    <property type="protein sequence ID" value="BGLB019138-PB"/>
    <property type="gene ID" value="BGLB019138"/>
</dbReference>
<dbReference type="InterPro" id="IPR036770">
    <property type="entry name" value="Ankyrin_rpt-contain_sf"/>
</dbReference>
<name>A0A2C9KG26_BIOGL</name>
<dbReference type="KEGG" id="bgt:106056015"/>
<feature type="repeat" description="ANK" evidence="1">
    <location>
        <begin position="37"/>
        <end position="69"/>
    </location>
</feature>
<dbReference type="VEuPathDB" id="VectorBase:BGLAX_033679"/>
<dbReference type="PROSITE" id="PS50297">
    <property type="entry name" value="ANK_REP_REGION"/>
    <property type="match status" value="1"/>
</dbReference>
<accession>A0A2C9KG26</accession>